<proteinExistence type="predicted"/>
<name>A0A4R6QRC3_9BURK</name>
<keyword evidence="1" id="KW-0732">Signal</keyword>
<dbReference type="Proteomes" id="UP000295361">
    <property type="component" value="Unassembled WGS sequence"/>
</dbReference>
<organism evidence="3 4">
    <name type="scientific">Roseateles toxinivorans</name>
    <dbReference type="NCBI Taxonomy" id="270368"/>
    <lineage>
        <taxon>Bacteria</taxon>
        <taxon>Pseudomonadati</taxon>
        <taxon>Pseudomonadota</taxon>
        <taxon>Betaproteobacteria</taxon>
        <taxon>Burkholderiales</taxon>
        <taxon>Sphaerotilaceae</taxon>
        <taxon>Roseateles</taxon>
    </lineage>
</organism>
<dbReference type="InterPro" id="IPR013424">
    <property type="entry name" value="Ice-binding_C"/>
</dbReference>
<gene>
    <name evidence="3" type="ORF">DES47_102878</name>
</gene>
<dbReference type="InParanoid" id="A0A4R6QRC3"/>
<dbReference type="NCBIfam" id="TIGR02595">
    <property type="entry name" value="PEP_CTERM"/>
    <property type="match status" value="1"/>
</dbReference>
<feature type="domain" description="Ice-binding protein C-terminal" evidence="2">
    <location>
        <begin position="216"/>
        <end position="239"/>
    </location>
</feature>
<accession>A0A4R6QRC3</accession>
<dbReference type="AlphaFoldDB" id="A0A4R6QRC3"/>
<keyword evidence="4" id="KW-1185">Reference proteome</keyword>
<feature type="signal peptide" evidence="1">
    <location>
        <begin position="1"/>
        <end position="22"/>
    </location>
</feature>
<evidence type="ECO:0000259" key="2">
    <source>
        <dbReference type="Pfam" id="PF07589"/>
    </source>
</evidence>
<dbReference type="RefSeq" id="WP_166651945.1">
    <property type="nucleotide sequence ID" value="NZ_SNXS01000002.1"/>
</dbReference>
<dbReference type="EMBL" id="SNXS01000002">
    <property type="protein sequence ID" value="TDP73132.1"/>
    <property type="molecule type" value="Genomic_DNA"/>
</dbReference>
<evidence type="ECO:0000313" key="3">
    <source>
        <dbReference type="EMBL" id="TDP73132.1"/>
    </source>
</evidence>
<dbReference type="Pfam" id="PF07589">
    <property type="entry name" value="PEP-CTERM"/>
    <property type="match status" value="1"/>
</dbReference>
<sequence>MKKMLKTALATAALAGMGLAQAAVITFDGLADSPFATGMPLLGHDDEFYQAGYWLAPFSNQAGATAGDLVGAIVDGSDLANTCWSVACPTNNSSKFFTALNDGAFAMGALSGQGFKLDSFQASFVGAGGEVFPSTTLLLRIQGAKVGGGSLTAQFNLPGQSGGVFSFQNYATSGAFASQLFTNVIFYGLACNAQGSCSAFSSDKGQFALDNIAVTAVPEPSSWLMMGLGLAAFGAFARRRNAA</sequence>
<dbReference type="NCBIfam" id="NF038120">
    <property type="entry name" value="PEP_CTERM_QFxxD"/>
    <property type="match status" value="1"/>
</dbReference>
<feature type="chain" id="PRO_5020320713" evidence="1">
    <location>
        <begin position="23"/>
        <end position="243"/>
    </location>
</feature>
<comment type="caution">
    <text evidence="3">The sequence shown here is derived from an EMBL/GenBank/DDBJ whole genome shotgun (WGS) entry which is preliminary data.</text>
</comment>
<evidence type="ECO:0000256" key="1">
    <source>
        <dbReference type="SAM" id="SignalP"/>
    </source>
</evidence>
<protein>
    <submittedName>
        <fullName evidence="3">Putative secreted protein</fullName>
    </submittedName>
</protein>
<evidence type="ECO:0000313" key="4">
    <source>
        <dbReference type="Proteomes" id="UP000295361"/>
    </source>
</evidence>
<reference evidence="3 4" key="1">
    <citation type="submission" date="2019-03" db="EMBL/GenBank/DDBJ databases">
        <title>Genomic Encyclopedia of Type Strains, Phase IV (KMG-IV): sequencing the most valuable type-strain genomes for metagenomic binning, comparative biology and taxonomic classification.</title>
        <authorList>
            <person name="Goeker M."/>
        </authorList>
    </citation>
    <scope>NUCLEOTIDE SEQUENCE [LARGE SCALE GENOMIC DNA]</scope>
    <source>
        <strain evidence="3 4">DSM 16998</strain>
    </source>
</reference>